<dbReference type="SMART" id="SM00028">
    <property type="entry name" value="TPR"/>
    <property type="match status" value="3"/>
</dbReference>
<dbReference type="InterPro" id="IPR052346">
    <property type="entry name" value="O-mannosyl-transferase_TMTC"/>
</dbReference>
<protein>
    <submittedName>
        <fullName evidence="4">Type IV pilus assembly protein PilF</fullName>
    </submittedName>
</protein>
<evidence type="ECO:0000256" key="2">
    <source>
        <dbReference type="ARBA" id="ARBA00022803"/>
    </source>
</evidence>
<dbReference type="EMBL" id="FUXP01000001">
    <property type="protein sequence ID" value="SJZ59227.1"/>
    <property type="molecule type" value="Genomic_DNA"/>
</dbReference>
<dbReference type="InterPro" id="IPR011990">
    <property type="entry name" value="TPR-like_helical_dom_sf"/>
</dbReference>
<feature type="repeat" description="TPR" evidence="3">
    <location>
        <begin position="65"/>
        <end position="98"/>
    </location>
</feature>
<dbReference type="Pfam" id="PF13432">
    <property type="entry name" value="TPR_16"/>
    <property type="match status" value="2"/>
</dbReference>
<evidence type="ECO:0000256" key="1">
    <source>
        <dbReference type="ARBA" id="ARBA00022737"/>
    </source>
</evidence>
<dbReference type="AlphaFoldDB" id="A0A1T4LX44"/>
<dbReference type="PROSITE" id="PS50005">
    <property type="entry name" value="TPR"/>
    <property type="match status" value="1"/>
</dbReference>
<dbReference type="STRING" id="1122188.SAMN02745674_00191"/>
<accession>A0A1T4LX44</accession>
<dbReference type="InterPro" id="IPR019734">
    <property type="entry name" value="TPR_rpt"/>
</dbReference>
<keyword evidence="1" id="KW-0677">Repeat</keyword>
<dbReference type="NCBIfam" id="TIGR02521">
    <property type="entry name" value="type_IV_pilW"/>
    <property type="match status" value="1"/>
</dbReference>
<dbReference type="PANTHER" id="PTHR44227:SF3">
    <property type="entry name" value="PROTEIN O-MANNOSYL-TRANSFERASE TMTC4"/>
    <property type="match status" value="1"/>
</dbReference>
<dbReference type="PANTHER" id="PTHR44227">
    <property type="match status" value="1"/>
</dbReference>
<dbReference type="OrthoDB" id="9814042at2"/>
<evidence type="ECO:0000313" key="5">
    <source>
        <dbReference type="Proteomes" id="UP000190061"/>
    </source>
</evidence>
<organism evidence="4 5">
    <name type="scientific">Lysobacter spongiicola DSM 21749</name>
    <dbReference type="NCBI Taxonomy" id="1122188"/>
    <lineage>
        <taxon>Bacteria</taxon>
        <taxon>Pseudomonadati</taxon>
        <taxon>Pseudomonadota</taxon>
        <taxon>Gammaproteobacteria</taxon>
        <taxon>Lysobacterales</taxon>
        <taxon>Lysobacteraceae</taxon>
        <taxon>Novilysobacter</taxon>
    </lineage>
</organism>
<name>A0A1T4LX44_9GAMM</name>
<dbReference type="InterPro" id="IPR013360">
    <property type="entry name" value="Pilus_4_PilW"/>
</dbReference>
<keyword evidence="5" id="KW-1185">Reference proteome</keyword>
<dbReference type="Gene3D" id="1.25.40.10">
    <property type="entry name" value="Tetratricopeptide repeat domain"/>
    <property type="match status" value="1"/>
</dbReference>
<evidence type="ECO:0000313" key="4">
    <source>
        <dbReference type="EMBL" id="SJZ59227.1"/>
    </source>
</evidence>
<reference evidence="4 5" key="1">
    <citation type="submission" date="2017-02" db="EMBL/GenBank/DDBJ databases">
        <authorList>
            <person name="Peterson S.W."/>
        </authorList>
    </citation>
    <scope>NUCLEOTIDE SEQUENCE [LARGE SCALE GENOMIC DNA]</scope>
    <source>
        <strain evidence="4 5">DSM 21749</strain>
    </source>
</reference>
<sequence>MPLREVARIRALSRHGMVLVLLCTVVAGCSRLTFVKPDLGRGDFERTAPEVDMTPDQRGSGASGARVAVQRGQVALGQGDITAAAKLAREAVRLAPDSSSAHTLLAITADRLGDSRSAGKHYRTAVELAPQQGGMHNNYGAWLCGSGREQESLEWFENAVTLPGYRSVASALANAGSCAARAGLQDRAVGYLDAALERDPGNPVALEAMARLELDRGDAFRARAFAQRRLGVEPINADVLLLASQIEEKLGDREAAAGYVQRMEAEFPASSGSGEGE</sequence>
<evidence type="ECO:0000256" key="3">
    <source>
        <dbReference type="PROSITE-ProRule" id="PRU00339"/>
    </source>
</evidence>
<proteinExistence type="predicted"/>
<dbReference type="Proteomes" id="UP000190061">
    <property type="component" value="Unassembled WGS sequence"/>
</dbReference>
<dbReference type="PROSITE" id="PS51257">
    <property type="entry name" value="PROKAR_LIPOPROTEIN"/>
    <property type="match status" value="1"/>
</dbReference>
<dbReference type="SUPFAM" id="SSF48452">
    <property type="entry name" value="TPR-like"/>
    <property type="match status" value="1"/>
</dbReference>
<keyword evidence="2 3" id="KW-0802">TPR repeat</keyword>
<gene>
    <name evidence="4" type="ORF">SAMN02745674_00191</name>
</gene>